<dbReference type="SUPFAM" id="SSF55785">
    <property type="entry name" value="PYP-like sensor domain (PAS domain)"/>
    <property type="match status" value="1"/>
</dbReference>
<dbReference type="InterPro" id="IPR000014">
    <property type="entry name" value="PAS"/>
</dbReference>
<dbReference type="GO" id="GO:0000155">
    <property type="term" value="F:phosphorelay sensor kinase activity"/>
    <property type="evidence" value="ECO:0007669"/>
    <property type="project" value="InterPro"/>
</dbReference>
<keyword evidence="2" id="KW-0418">Kinase</keyword>
<dbReference type="Gene3D" id="1.20.5.1930">
    <property type="match status" value="1"/>
</dbReference>
<comment type="caution">
    <text evidence="8">The sequence shown here is derived from an EMBL/GenBank/DDBJ whole genome shotgun (WGS) entry which is preliminary data.</text>
</comment>
<dbReference type="Gene3D" id="3.40.50.2300">
    <property type="match status" value="2"/>
</dbReference>
<dbReference type="PROSITE" id="PS50113">
    <property type="entry name" value="PAC"/>
    <property type="match status" value="1"/>
</dbReference>
<dbReference type="PROSITE" id="PS50109">
    <property type="entry name" value="HIS_KIN"/>
    <property type="match status" value="1"/>
</dbReference>
<dbReference type="eggNOG" id="COG2984">
    <property type="taxonomic scope" value="Bacteria"/>
</dbReference>
<keyword evidence="4" id="KW-0812">Transmembrane</keyword>
<keyword evidence="4" id="KW-0472">Membrane</keyword>
<evidence type="ECO:0000256" key="1">
    <source>
        <dbReference type="ARBA" id="ARBA00022679"/>
    </source>
</evidence>
<dbReference type="GO" id="GO:0016020">
    <property type="term" value="C:membrane"/>
    <property type="evidence" value="ECO:0007669"/>
    <property type="project" value="InterPro"/>
</dbReference>
<dbReference type="InterPro" id="IPR035965">
    <property type="entry name" value="PAS-like_dom_sf"/>
</dbReference>
<dbReference type="CDD" id="cd00130">
    <property type="entry name" value="PAS"/>
    <property type="match status" value="1"/>
</dbReference>
<dbReference type="InterPro" id="IPR013655">
    <property type="entry name" value="PAS_fold_3"/>
</dbReference>
<gene>
    <name evidence="8" type="ORF">BN77_p11114</name>
</gene>
<dbReference type="eggNOG" id="COG2202">
    <property type="taxonomic scope" value="Bacteria"/>
</dbReference>
<evidence type="ECO:0000256" key="2">
    <source>
        <dbReference type="ARBA" id="ARBA00022777"/>
    </source>
</evidence>
<reference evidence="8 9" key="1">
    <citation type="journal article" date="2013" name="Genome Announc.">
        <title>Draft Genome Sequence of Rhizobium mesoamericanum STM3625, a Nitrogen-Fixing Symbiont of Mimosa pudica Isolated in French Guiana (South America).</title>
        <authorList>
            <person name="Moulin L."/>
            <person name="Mornico D."/>
            <person name="Melkonian R."/>
            <person name="Klonowska A."/>
        </authorList>
    </citation>
    <scope>NUCLEOTIDE SEQUENCE [LARGE SCALE GENOMIC DNA]</scope>
    <source>
        <strain evidence="8 9">STM3625</strain>
    </source>
</reference>
<dbReference type="GO" id="GO:0046983">
    <property type="term" value="F:protein dimerization activity"/>
    <property type="evidence" value="ECO:0007669"/>
    <property type="project" value="InterPro"/>
</dbReference>
<dbReference type="STRING" id="1211777.BN77_p11114"/>
<dbReference type="InterPro" id="IPR005467">
    <property type="entry name" value="His_kinase_dom"/>
</dbReference>
<protein>
    <recommendedName>
        <fullName evidence="10">Histidine kinase</fullName>
    </recommendedName>
</protein>
<name>K0PP95_9HYPH</name>
<evidence type="ECO:0000256" key="3">
    <source>
        <dbReference type="ARBA" id="ARBA00023012"/>
    </source>
</evidence>
<keyword evidence="4" id="KW-1133">Transmembrane helix</keyword>
<dbReference type="eggNOG" id="COG4585">
    <property type="taxonomic scope" value="Bacteria"/>
</dbReference>
<evidence type="ECO:0000259" key="6">
    <source>
        <dbReference type="PROSITE" id="PS50112"/>
    </source>
</evidence>
<evidence type="ECO:0000313" key="9">
    <source>
        <dbReference type="Proteomes" id="UP000009319"/>
    </source>
</evidence>
<dbReference type="InterPro" id="IPR050482">
    <property type="entry name" value="Sensor_HK_TwoCompSys"/>
</dbReference>
<dbReference type="SMART" id="SM00387">
    <property type="entry name" value="HATPase_c"/>
    <property type="match status" value="1"/>
</dbReference>
<organism evidence="8 9">
    <name type="scientific">Rhizobium mesoamericanum STM3625</name>
    <dbReference type="NCBI Taxonomy" id="1211777"/>
    <lineage>
        <taxon>Bacteria</taxon>
        <taxon>Pseudomonadati</taxon>
        <taxon>Pseudomonadota</taxon>
        <taxon>Alphaproteobacteria</taxon>
        <taxon>Hyphomicrobiales</taxon>
        <taxon>Rhizobiaceae</taxon>
        <taxon>Rhizobium/Agrobacterium group</taxon>
        <taxon>Rhizobium</taxon>
    </lineage>
</organism>
<dbReference type="NCBIfam" id="TIGR00229">
    <property type="entry name" value="sensory_box"/>
    <property type="match status" value="1"/>
</dbReference>
<dbReference type="Pfam" id="PF08447">
    <property type="entry name" value="PAS_3"/>
    <property type="match status" value="1"/>
</dbReference>
<dbReference type="InterPro" id="IPR011712">
    <property type="entry name" value="Sig_transdc_His_kin_sub3_dim/P"/>
</dbReference>
<dbReference type="InterPro" id="IPR003594">
    <property type="entry name" value="HATPase_dom"/>
</dbReference>
<keyword evidence="9" id="KW-1185">Reference proteome</keyword>
<keyword evidence="1" id="KW-0808">Transferase</keyword>
<dbReference type="EMBL" id="CANI01000039">
    <property type="protein sequence ID" value="CCM78436.1"/>
    <property type="molecule type" value="Genomic_DNA"/>
</dbReference>
<evidence type="ECO:0000259" key="7">
    <source>
        <dbReference type="PROSITE" id="PS50113"/>
    </source>
</evidence>
<dbReference type="Gene3D" id="3.30.450.20">
    <property type="entry name" value="PAS domain"/>
    <property type="match status" value="1"/>
</dbReference>
<dbReference type="HOGENOM" id="CLU_377164_0_0_5"/>
<proteinExistence type="predicted"/>
<evidence type="ECO:0000259" key="5">
    <source>
        <dbReference type="PROSITE" id="PS50109"/>
    </source>
</evidence>
<keyword evidence="3" id="KW-0902">Two-component regulatory system</keyword>
<feature type="domain" description="Histidine kinase" evidence="5">
    <location>
        <begin position="648"/>
        <end position="735"/>
    </location>
</feature>
<dbReference type="PANTHER" id="PTHR24421:SF58">
    <property type="entry name" value="SIGNAL TRANSDUCTION HISTIDINE-PROTEIN KINASE_PHOSPHATASE UHPB"/>
    <property type="match status" value="1"/>
</dbReference>
<sequence>MRRSRVRREGDTYSVGAKIIRDKGKIWGASRRLFWLVLLLSLAKGVGGAEEPQRVLLLHSFGAHFSPFNAFSSAFRVDLISRSRKPIDIYEASLETARFSSDQQDDPFVDYLTALVRARPPKLVVTIGGAATRFAQAHRSELFPSTPTLFTALDERVLKADSLTAKDAAVAVSLDLPAMIENILQVRPETKKVFVVIGSSPLERFWAQEAEEDFKPFKDRIAFEFSSSMSFDQIVSRVAALPPSTAILSGLMVVDAAGVPYEEDRVIARLHEAANAPLFGLFDSQLGKGIVGGPLLAIDDLASDAADASLRMLAGDAPADIRIPPRRPSAPTFDDRELARWGIPESRLPVESVALFREPTFYEAYRWQILGVLALLLIETIFVVALLEHRRRLRRTKQALSISEERLSTAAIAADVGLWVWDIQKNDIWVSESGRQLFGLGVEGTTFEHLVKVIHPDDRRPFWRAVGEALTQRGEFEPQFRLTVPGRGLRWVSSRGRVEFDSAGNPSRMRGVAVDITGRQAAEEEARELSGRLIHAHEDERARLARELHDDVTQRLAVLAINAGRGERRAESPADRAAMYEMREELVRLSEDVHSLSYRLHPSILEDLGLEEALRAECDRFAGLERTIIDLDTESSSTNISPDIALCLFRIAQEALRNVGRHASASRVRVSLIQKGDKLNLTIQDDGKGYNPLAVTGKASLGLASMRQRARLIGGTIEIKSATGAGTTVFASVPL</sequence>
<dbReference type="Gene3D" id="3.30.565.10">
    <property type="entry name" value="Histidine kinase-like ATPase, C-terminal domain"/>
    <property type="match status" value="1"/>
</dbReference>
<feature type="transmembrane region" description="Helical" evidence="4">
    <location>
        <begin position="367"/>
        <end position="387"/>
    </location>
</feature>
<dbReference type="Proteomes" id="UP000009319">
    <property type="component" value="Unassembled WGS sequence"/>
</dbReference>
<evidence type="ECO:0000256" key="4">
    <source>
        <dbReference type="SAM" id="Phobius"/>
    </source>
</evidence>
<dbReference type="CDD" id="cd16917">
    <property type="entry name" value="HATPase_UhpB-NarQ-NarX-like"/>
    <property type="match status" value="1"/>
</dbReference>
<feature type="domain" description="PAC" evidence="7">
    <location>
        <begin position="476"/>
        <end position="528"/>
    </location>
</feature>
<dbReference type="SUPFAM" id="SSF55874">
    <property type="entry name" value="ATPase domain of HSP90 chaperone/DNA topoisomerase II/histidine kinase"/>
    <property type="match status" value="1"/>
</dbReference>
<dbReference type="Pfam" id="PF07730">
    <property type="entry name" value="HisKA_3"/>
    <property type="match status" value="1"/>
</dbReference>
<feature type="domain" description="PAS" evidence="6">
    <location>
        <begin position="403"/>
        <end position="473"/>
    </location>
</feature>
<dbReference type="PROSITE" id="PS50112">
    <property type="entry name" value="PAS"/>
    <property type="match status" value="1"/>
</dbReference>
<evidence type="ECO:0000313" key="8">
    <source>
        <dbReference type="EMBL" id="CCM78436.1"/>
    </source>
</evidence>
<dbReference type="PANTHER" id="PTHR24421">
    <property type="entry name" value="NITRATE/NITRITE SENSOR PROTEIN NARX-RELATED"/>
    <property type="match status" value="1"/>
</dbReference>
<dbReference type="InterPro" id="IPR000700">
    <property type="entry name" value="PAS-assoc_C"/>
</dbReference>
<dbReference type="AlphaFoldDB" id="K0PP95"/>
<dbReference type="Pfam" id="PF02518">
    <property type="entry name" value="HATPase_c"/>
    <property type="match status" value="1"/>
</dbReference>
<dbReference type="InterPro" id="IPR036890">
    <property type="entry name" value="HATPase_C_sf"/>
</dbReference>
<accession>K0PP95</accession>
<evidence type="ECO:0008006" key="10">
    <source>
        <dbReference type="Google" id="ProtNLM"/>
    </source>
</evidence>